<evidence type="ECO:0000256" key="3">
    <source>
        <dbReference type="ARBA" id="ARBA00023145"/>
    </source>
</evidence>
<feature type="binding site" evidence="5">
    <location>
        <position position="246"/>
    </location>
    <ligand>
        <name>Ca(2+)</name>
        <dbReference type="ChEBI" id="CHEBI:29108"/>
    </ligand>
</feature>
<comment type="similarity">
    <text evidence="1">Belongs to the peptidase S45 family.</text>
</comment>
<dbReference type="Proteomes" id="UP000655287">
    <property type="component" value="Unassembled WGS sequence"/>
</dbReference>
<proteinExistence type="inferred from homology"/>
<name>A0A919RAP7_9ACTN</name>
<dbReference type="PANTHER" id="PTHR34218">
    <property type="entry name" value="PEPTIDASE S45 PENICILLIN AMIDASE"/>
    <property type="match status" value="1"/>
</dbReference>
<dbReference type="InterPro" id="IPR029055">
    <property type="entry name" value="Ntn_hydrolases_N"/>
</dbReference>
<dbReference type="EMBL" id="BOOU01000073">
    <property type="protein sequence ID" value="GII80465.1"/>
    <property type="molecule type" value="Genomic_DNA"/>
</dbReference>
<evidence type="ECO:0000256" key="5">
    <source>
        <dbReference type="PIRSR" id="PIRSR001227-2"/>
    </source>
</evidence>
<dbReference type="SUPFAM" id="SSF56235">
    <property type="entry name" value="N-terminal nucleophile aminohydrolases (Ntn hydrolases)"/>
    <property type="match status" value="1"/>
</dbReference>
<dbReference type="PANTHER" id="PTHR34218:SF4">
    <property type="entry name" value="ACYL-HOMOSERINE LACTONE ACYLASE QUIP"/>
    <property type="match status" value="1"/>
</dbReference>
<dbReference type="InterPro" id="IPR002692">
    <property type="entry name" value="S45"/>
</dbReference>
<protein>
    <recommendedName>
        <fullName evidence="8">Penicillin amidase</fullName>
    </recommendedName>
</protein>
<keyword evidence="2" id="KW-0378">Hydrolase</keyword>
<dbReference type="GO" id="GO:0016811">
    <property type="term" value="F:hydrolase activity, acting on carbon-nitrogen (but not peptide) bonds, in linear amides"/>
    <property type="evidence" value="ECO:0007669"/>
    <property type="project" value="InterPro"/>
</dbReference>
<evidence type="ECO:0008006" key="8">
    <source>
        <dbReference type="Google" id="ProtNLM"/>
    </source>
</evidence>
<dbReference type="InterPro" id="IPR023343">
    <property type="entry name" value="Penicillin_amidase_dom1"/>
</dbReference>
<dbReference type="Gene3D" id="1.10.1400.10">
    <property type="match status" value="1"/>
</dbReference>
<evidence type="ECO:0000313" key="7">
    <source>
        <dbReference type="Proteomes" id="UP000655287"/>
    </source>
</evidence>
<keyword evidence="5" id="KW-0106">Calcium</keyword>
<dbReference type="AlphaFoldDB" id="A0A919RAP7"/>
<dbReference type="Gene3D" id="3.60.20.10">
    <property type="entry name" value="Glutamine Phosphoribosylpyrophosphate, subunit 1, domain 1"/>
    <property type="match status" value="1"/>
</dbReference>
<dbReference type="GO" id="GO:0017000">
    <property type="term" value="P:antibiotic biosynthetic process"/>
    <property type="evidence" value="ECO:0007669"/>
    <property type="project" value="InterPro"/>
</dbReference>
<dbReference type="PIRSF" id="PIRSF001227">
    <property type="entry name" value="Pen_acylase"/>
    <property type="match status" value="1"/>
</dbReference>
<gene>
    <name evidence="6" type="ORF">Sru01_54470</name>
</gene>
<dbReference type="Gene3D" id="2.30.120.10">
    <property type="match status" value="1"/>
</dbReference>
<evidence type="ECO:0000256" key="2">
    <source>
        <dbReference type="ARBA" id="ARBA00022801"/>
    </source>
</evidence>
<evidence type="ECO:0000256" key="4">
    <source>
        <dbReference type="PIRSR" id="PIRSR001227-1"/>
    </source>
</evidence>
<dbReference type="GO" id="GO:0046872">
    <property type="term" value="F:metal ion binding"/>
    <property type="evidence" value="ECO:0007669"/>
    <property type="project" value="UniProtKB-KW"/>
</dbReference>
<comment type="cofactor">
    <cofactor evidence="5">
        <name>Ca(2+)</name>
        <dbReference type="ChEBI" id="CHEBI:29108"/>
    </cofactor>
    <text evidence="5">Binds 1 Ca(2+) ion per dimer.</text>
</comment>
<dbReference type="Pfam" id="PF01804">
    <property type="entry name" value="Penicil_amidase"/>
    <property type="match status" value="1"/>
</dbReference>
<accession>A0A919RAP7</accession>
<dbReference type="InterPro" id="IPR043147">
    <property type="entry name" value="Penicillin_amidase_A-knob"/>
</dbReference>
<feature type="active site" description="Nucleophile" evidence="4">
    <location>
        <position position="170"/>
    </location>
</feature>
<feature type="binding site" evidence="5">
    <location>
        <position position="243"/>
    </location>
    <ligand>
        <name>Ca(2+)</name>
        <dbReference type="ChEBI" id="CHEBI:29108"/>
    </ligand>
</feature>
<keyword evidence="3" id="KW-0865">Zymogen</keyword>
<reference evidence="6" key="1">
    <citation type="submission" date="2021-01" db="EMBL/GenBank/DDBJ databases">
        <title>Whole genome shotgun sequence of Sphaerisporangium rufum NBRC 109079.</title>
        <authorList>
            <person name="Komaki H."/>
            <person name="Tamura T."/>
        </authorList>
    </citation>
    <scope>NUCLEOTIDE SEQUENCE</scope>
    <source>
        <strain evidence="6">NBRC 109079</strain>
    </source>
</reference>
<evidence type="ECO:0000256" key="1">
    <source>
        <dbReference type="ARBA" id="ARBA00006586"/>
    </source>
</evidence>
<keyword evidence="5" id="KW-0479">Metal-binding</keyword>
<dbReference type="InterPro" id="IPR014395">
    <property type="entry name" value="Pen/GL7ACA/AHL_acylase"/>
</dbReference>
<sequence length="680" mass="71744">MTIRTYRDPWGIPHLRAGDHRELAFAQGRNAARDRAWQIEVERHRAGGTSAAFLGPSAAAWDVFARRARLADTARRCFRTLDPDTASWVGAYVDGVNAGLPCGARRAPEFAATGLAPGRWAPCTPLAVWLAHHILFAGFPGKLWRDTVARRLGPGAAELFATEGPGPAGSNGWLVSGARTATGAALLAGDPHRFIEDPGVYQQIRLTCPRYDVIGLAVPGVPGIPHFGHAGPVAWAITNAMADYQDLYHERLRRRGAGVQALGPDGWRPVAVSVEVVEVAGGDPVPVEVIETGRGPVVSGGPDGEGAAVSLRYPPRVYRELGFAALPALLRARSVADVDRALAGWVEPVNVVLAADTAGGLLHRVAGVVPVRHPDNSRWVVPAWEPGHEWRGRHAPMPRAPVDGVAVMANERGLAAPLGVDFAPPHRARRIRELLAAAPAWSAGAMAAVHTDTHLGSAEPLVALVAAAAPAGRLRDLIVGWDRRMDAGSAGAGAYAAVRSALVRRLAAHPALAPLAAPSGHPEVFAPWLDLVSRVGFALPGLLATGPPGHRADLPGLVRAAVAEAADTGTEPWGRTHRLAPWSALPGAATGEGPGLSGDHDCVLATSSVPGVTDRCARGPAARYVWDLARRDGSRWVVPLGASGVPGDPHRYDQLPHWLRGELIPVTCDRRLLTEERDDG</sequence>
<comment type="caution">
    <text evidence="6">The sequence shown here is derived from an EMBL/GenBank/DDBJ whole genome shotgun (WGS) entry which is preliminary data.</text>
</comment>
<evidence type="ECO:0000313" key="6">
    <source>
        <dbReference type="EMBL" id="GII80465.1"/>
    </source>
</evidence>
<dbReference type="Gene3D" id="1.10.439.10">
    <property type="entry name" value="Penicillin Amidohydrolase, domain 1"/>
    <property type="match status" value="1"/>
</dbReference>
<dbReference type="InterPro" id="IPR043146">
    <property type="entry name" value="Penicillin_amidase_N_B-knob"/>
</dbReference>
<organism evidence="6 7">
    <name type="scientific">Sphaerisporangium rufum</name>
    <dbReference type="NCBI Taxonomy" id="1381558"/>
    <lineage>
        <taxon>Bacteria</taxon>
        <taxon>Bacillati</taxon>
        <taxon>Actinomycetota</taxon>
        <taxon>Actinomycetes</taxon>
        <taxon>Streptosporangiales</taxon>
        <taxon>Streptosporangiaceae</taxon>
        <taxon>Sphaerisporangium</taxon>
    </lineage>
</organism>
<keyword evidence="7" id="KW-1185">Reference proteome</keyword>
<dbReference type="RefSeq" id="WP_203991243.1">
    <property type="nucleotide sequence ID" value="NZ_BOOU01000073.1"/>
</dbReference>